<proteinExistence type="predicted"/>
<reference evidence="1" key="1">
    <citation type="submission" date="2014-09" db="EMBL/GenBank/DDBJ databases">
        <authorList>
            <person name="Magalhaes I.L.F."/>
            <person name="Oliveira U."/>
            <person name="Santos F.R."/>
            <person name="Vidigal T.H.D.A."/>
            <person name="Brescovit A.D."/>
            <person name="Santos A.J."/>
        </authorList>
    </citation>
    <scope>NUCLEOTIDE SEQUENCE</scope>
    <source>
        <tissue evidence="1">Shoot tissue taken approximately 20 cm above the soil surface</tissue>
    </source>
</reference>
<dbReference type="EMBL" id="GBRH01277046">
    <property type="protein sequence ID" value="JAD20849.1"/>
    <property type="molecule type" value="Transcribed_RNA"/>
</dbReference>
<sequence>MIQPAHKKTARI</sequence>
<organism evidence="1">
    <name type="scientific">Arundo donax</name>
    <name type="common">Giant reed</name>
    <name type="synonym">Donax arundinaceus</name>
    <dbReference type="NCBI Taxonomy" id="35708"/>
    <lineage>
        <taxon>Eukaryota</taxon>
        <taxon>Viridiplantae</taxon>
        <taxon>Streptophyta</taxon>
        <taxon>Embryophyta</taxon>
        <taxon>Tracheophyta</taxon>
        <taxon>Spermatophyta</taxon>
        <taxon>Magnoliopsida</taxon>
        <taxon>Liliopsida</taxon>
        <taxon>Poales</taxon>
        <taxon>Poaceae</taxon>
        <taxon>PACMAD clade</taxon>
        <taxon>Arundinoideae</taxon>
        <taxon>Arundineae</taxon>
        <taxon>Arundo</taxon>
    </lineage>
</organism>
<name>A0A0A8Y4J4_ARUDO</name>
<protein>
    <submittedName>
        <fullName evidence="1">Uncharacterized protein</fullName>
    </submittedName>
</protein>
<evidence type="ECO:0000313" key="1">
    <source>
        <dbReference type="EMBL" id="JAD20849.1"/>
    </source>
</evidence>
<accession>A0A0A8Y4J4</accession>
<reference evidence="1" key="2">
    <citation type="journal article" date="2015" name="Data Brief">
        <title>Shoot transcriptome of the giant reed, Arundo donax.</title>
        <authorList>
            <person name="Barrero R.A."/>
            <person name="Guerrero F.D."/>
            <person name="Moolhuijzen P."/>
            <person name="Goolsby J.A."/>
            <person name="Tidwell J."/>
            <person name="Bellgard S.E."/>
            <person name="Bellgard M.I."/>
        </authorList>
    </citation>
    <scope>NUCLEOTIDE SEQUENCE</scope>
    <source>
        <tissue evidence="1">Shoot tissue taken approximately 20 cm above the soil surface</tissue>
    </source>
</reference>